<name>A0ABW1FZA8_9ACTN</name>
<evidence type="ECO:0000313" key="2">
    <source>
        <dbReference type="EMBL" id="MFC5907726.1"/>
    </source>
</evidence>
<accession>A0ABW1FZA8</accession>
<evidence type="ECO:0000313" key="3">
    <source>
        <dbReference type="Proteomes" id="UP001596174"/>
    </source>
</evidence>
<comment type="caution">
    <text evidence="2">The sequence shown here is derived from an EMBL/GenBank/DDBJ whole genome shotgun (WGS) entry which is preliminary data.</text>
</comment>
<protein>
    <submittedName>
        <fullName evidence="2">Uncharacterized protein</fullName>
    </submittedName>
</protein>
<organism evidence="2 3">
    <name type="scientific">Streptacidiphilus monticola</name>
    <dbReference type="NCBI Taxonomy" id="2161674"/>
    <lineage>
        <taxon>Bacteria</taxon>
        <taxon>Bacillati</taxon>
        <taxon>Actinomycetota</taxon>
        <taxon>Actinomycetes</taxon>
        <taxon>Kitasatosporales</taxon>
        <taxon>Streptomycetaceae</taxon>
        <taxon>Streptacidiphilus</taxon>
    </lineage>
</organism>
<reference evidence="3" key="1">
    <citation type="journal article" date="2019" name="Int. J. Syst. Evol. Microbiol.">
        <title>The Global Catalogue of Microorganisms (GCM) 10K type strain sequencing project: providing services to taxonomists for standard genome sequencing and annotation.</title>
        <authorList>
            <consortium name="The Broad Institute Genomics Platform"/>
            <consortium name="The Broad Institute Genome Sequencing Center for Infectious Disease"/>
            <person name="Wu L."/>
            <person name="Ma J."/>
        </authorList>
    </citation>
    <scope>NUCLEOTIDE SEQUENCE [LARGE SCALE GENOMIC DNA]</scope>
    <source>
        <strain evidence="3">JCM 4816</strain>
    </source>
</reference>
<evidence type="ECO:0000256" key="1">
    <source>
        <dbReference type="SAM" id="MobiDB-lite"/>
    </source>
</evidence>
<dbReference type="EMBL" id="JBHSQJ010000039">
    <property type="protein sequence ID" value="MFC5907726.1"/>
    <property type="molecule type" value="Genomic_DNA"/>
</dbReference>
<feature type="region of interest" description="Disordered" evidence="1">
    <location>
        <begin position="19"/>
        <end position="46"/>
    </location>
</feature>
<gene>
    <name evidence="2" type="ORF">ACFP3V_10895</name>
</gene>
<dbReference type="RefSeq" id="WP_380582440.1">
    <property type="nucleotide sequence ID" value="NZ_JBHSQJ010000039.1"/>
</dbReference>
<dbReference type="Proteomes" id="UP001596174">
    <property type="component" value="Unassembled WGS sequence"/>
</dbReference>
<keyword evidence="3" id="KW-1185">Reference proteome</keyword>
<proteinExistence type="predicted"/>
<sequence length="46" mass="4857">MTAPDEELLVKITKQVDGSFTASPLHPPGRHDGLGRPFSLPNSAAT</sequence>